<evidence type="ECO:0000313" key="4">
    <source>
        <dbReference type="Proteomes" id="UP000249203"/>
    </source>
</evidence>
<keyword evidence="5" id="KW-1185">Reference proteome</keyword>
<evidence type="ECO:0000313" key="3">
    <source>
        <dbReference type="EMBL" id="RUO24838.1"/>
    </source>
</evidence>
<organism evidence="2 4">
    <name type="scientific">Aliidiomarina maris</name>
    <dbReference type="NCBI Taxonomy" id="531312"/>
    <lineage>
        <taxon>Bacteria</taxon>
        <taxon>Pseudomonadati</taxon>
        <taxon>Pseudomonadota</taxon>
        <taxon>Gammaproteobacteria</taxon>
        <taxon>Alteromonadales</taxon>
        <taxon>Idiomarinaceae</taxon>
        <taxon>Aliidiomarina</taxon>
    </lineage>
</organism>
<dbReference type="OrthoDB" id="1524207at2"/>
<name>A0A327WYR9_9GAMM</name>
<dbReference type="AlphaFoldDB" id="A0A327WYR9"/>
<gene>
    <name evidence="2" type="ORF">B0I24_10591</name>
    <name evidence="3" type="ORF">CWE07_07285</name>
</gene>
<evidence type="ECO:0000313" key="2">
    <source>
        <dbReference type="EMBL" id="RAJ98339.1"/>
    </source>
</evidence>
<dbReference type="RefSeq" id="WP_111569183.1">
    <property type="nucleotide sequence ID" value="NZ_PIPK01000005.1"/>
</dbReference>
<dbReference type="Proteomes" id="UP000287865">
    <property type="component" value="Unassembled WGS sequence"/>
</dbReference>
<dbReference type="PROSITE" id="PS51257">
    <property type="entry name" value="PROKAR_LIPOPROTEIN"/>
    <property type="match status" value="1"/>
</dbReference>
<dbReference type="EMBL" id="PIPK01000005">
    <property type="protein sequence ID" value="RUO24838.1"/>
    <property type="molecule type" value="Genomic_DNA"/>
</dbReference>
<comment type="caution">
    <text evidence="2">The sequence shown here is derived from an EMBL/GenBank/DDBJ whole genome shotgun (WGS) entry which is preliminary data.</text>
</comment>
<protein>
    <recommendedName>
        <fullName evidence="6">Lipoprotein</fullName>
    </recommendedName>
</protein>
<feature type="signal peptide" evidence="1">
    <location>
        <begin position="1"/>
        <end position="25"/>
    </location>
</feature>
<sequence>MRSMMQPSRALMASFAAASVLGLSACSDAQQTPELDAPAQFMYELGQLCGNAYSGERVVARQDRDDMLQGDEDLVVHFAECYNDQVFAAFHIGADAGQGDWDRSRTWIYTAHPERLELRHDHRLEDGSEDTDNTMYGGYTESQGQAADGTLIQRFIFTERTGENNAQLGWQVEIEPGVRYTYGTFQGDEWTWRVDFDLSQSVDAPPAAWGHTAGYRD</sequence>
<proteinExistence type="predicted"/>
<reference evidence="3 5" key="1">
    <citation type="journal article" date="2018" name="Front. Microbiol.">
        <title>Genome-Based Analysis Reveals the Taxonomy and Diversity of the Family Idiomarinaceae.</title>
        <authorList>
            <person name="Liu Y."/>
            <person name="Lai Q."/>
            <person name="Shao Z."/>
        </authorList>
    </citation>
    <scope>NUCLEOTIDE SEQUENCE [LARGE SCALE GENOMIC DNA]</scope>
    <source>
        <strain evidence="3 5">CF12-14</strain>
    </source>
</reference>
<feature type="chain" id="PRO_5016459642" description="Lipoprotein" evidence="1">
    <location>
        <begin position="26"/>
        <end position="217"/>
    </location>
</feature>
<evidence type="ECO:0000256" key="1">
    <source>
        <dbReference type="SAM" id="SignalP"/>
    </source>
</evidence>
<evidence type="ECO:0008006" key="6">
    <source>
        <dbReference type="Google" id="ProtNLM"/>
    </source>
</evidence>
<keyword evidence="1" id="KW-0732">Signal</keyword>
<evidence type="ECO:0000313" key="5">
    <source>
        <dbReference type="Proteomes" id="UP000287865"/>
    </source>
</evidence>
<dbReference type="EMBL" id="QLMD01000005">
    <property type="protein sequence ID" value="RAJ98339.1"/>
    <property type="molecule type" value="Genomic_DNA"/>
</dbReference>
<dbReference type="Proteomes" id="UP000249203">
    <property type="component" value="Unassembled WGS sequence"/>
</dbReference>
<accession>A0A327WYR9</accession>
<reference evidence="2 4" key="2">
    <citation type="submission" date="2018-06" db="EMBL/GenBank/DDBJ databases">
        <title>Genomic Encyclopedia of Type Strains, Phase III (KMG-III): the genomes of soil and plant-associated and newly described type strains.</title>
        <authorList>
            <person name="Whitman W."/>
        </authorList>
    </citation>
    <scope>NUCLEOTIDE SEQUENCE [LARGE SCALE GENOMIC DNA]</scope>
    <source>
        <strain evidence="2 4">CGMCC 1.15366</strain>
    </source>
</reference>